<evidence type="ECO:0000313" key="3">
    <source>
        <dbReference type="Proteomes" id="UP000075755"/>
    </source>
</evidence>
<name>A0AAC8YVU3_AMIAI</name>
<reference evidence="1 3" key="1">
    <citation type="submission" date="2016-03" db="EMBL/GenBank/DDBJ databases">
        <title>Complete genome of Aminobacter aminovorans KCTC 2477.</title>
        <authorList>
            <person name="Kim K.M."/>
        </authorList>
    </citation>
    <scope>NUCLEOTIDE SEQUENCE [LARGE SCALE GENOMIC DNA]</scope>
    <source>
        <strain evidence="1 3">KCTC 2477</strain>
        <plasmid evidence="1 3">pAA03</plasmid>
    </source>
</reference>
<keyword evidence="1" id="KW-0614">Plasmid</keyword>
<dbReference type="InterPro" id="IPR009444">
    <property type="entry name" value="Conjugal_tfr_TraD_a-type"/>
</dbReference>
<dbReference type="Proteomes" id="UP000075755">
    <property type="component" value="Plasmid pAA03"/>
</dbReference>
<sequence length="71" mass="7837">MRRSTSSEARKKDTREKIELGGLIVKAGLRYEKRALLLGLLIDAGSRIRDDETESARLTAIGTEAFGNDSE</sequence>
<dbReference type="EMBL" id="CP015008">
    <property type="protein sequence ID" value="AMS45400.1"/>
    <property type="molecule type" value="Genomic_DNA"/>
</dbReference>
<keyword evidence="4" id="KW-1185">Reference proteome</keyword>
<gene>
    <name evidence="1" type="ORF">AA2016_6506</name>
    <name evidence="2" type="ORF">FHS67_005220</name>
</gene>
<protein>
    <submittedName>
        <fullName evidence="1">Conjugal transfer protein TraD</fullName>
    </submittedName>
</protein>
<evidence type="ECO:0000313" key="1">
    <source>
        <dbReference type="EMBL" id="AMS45400.1"/>
    </source>
</evidence>
<dbReference type="NCBIfam" id="NF010421">
    <property type="entry name" value="PRK13847.1"/>
    <property type="match status" value="1"/>
</dbReference>
<dbReference type="KEGG" id="aak:AA2016_6506"/>
<proteinExistence type="predicted"/>
<dbReference type="EMBL" id="JACICB010000023">
    <property type="protein sequence ID" value="MBB3708878.1"/>
    <property type="molecule type" value="Genomic_DNA"/>
</dbReference>
<evidence type="ECO:0000313" key="2">
    <source>
        <dbReference type="EMBL" id="MBB3708878.1"/>
    </source>
</evidence>
<accession>A0AAC8YVU3</accession>
<organism evidence="1 3">
    <name type="scientific">Aminobacter aminovorans</name>
    <name type="common">Chelatobacter heintzii</name>
    <dbReference type="NCBI Taxonomy" id="83263"/>
    <lineage>
        <taxon>Bacteria</taxon>
        <taxon>Pseudomonadati</taxon>
        <taxon>Pseudomonadota</taxon>
        <taxon>Alphaproteobacteria</taxon>
        <taxon>Hyphomicrobiales</taxon>
        <taxon>Phyllobacteriaceae</taxon>
        <taxon>Aminobacter</taxon>
    </lineage>
</organism>
<dbReference type="Pfam" id="PF06412">
    <property type="entry name" value="TraD"/>
    <property type="match status" value="1"/>
</dbReference>
<geneLocation type="plasmid" evidence="1 3">
    <name>pAA03</name>
</geneLocation>
<dbReference type="Proteomes" id="UP000577697">
    <property type="component" value="Unassembled WGS sequence"/>
</dbReference>
<evidence type="ECO:0000313" key="4">
    <source>
        <dbReference type="Proteomes" id="UP000577697"/>
    </source>
</evidence>
<dbReference type="AlphaFoldDB" id="A0AAC8YVU3"/>
<reference evidence="2 4" key="2">
    <citation type="submission" date="2020-08" db="EMBL/GenBank/DDBJ databases">
        <title>Genomic Encyclopedia of Type Strains, Phase IV (KMG-IV): sequencing the most valuable type-strain genomes for metagenomic binning, comparative biology and taxonomic classification.</title>
        <authorList>
            <person name="Goeker M."/>
        </authorList>
    </citation>
    <scope>NUCLEOTIDE SEQUENCE [LARGE SCALE GENOMIC DNA]</scope>
    <source>
        <strain evidence="2 4">DSM 10368</strain>
    </source>
</reference>
<dbReference type="RefSeq" id="WP_067969936.1">
    <property type="nucleotide sequence ID" value="NZ_CP015008.1"/>
</dbReference>